<evidence type="ECO:0000259" key="8">
    <source>
        <dbReference type="Pfam" id="PF00345"/>
    </source>
</evidence>
<dbReference type="Pfam" id="PF00345">
    <property type="entry name" value="PapD_N"/>
    <property type="match status" value="1"/>
</dbReference>
<evidence type="ECO:0000256" key="6">
    <source>
        <dbReference type="ARBA" id="ARBA00023186"/>
    </source>
</evidence>
<proteinExistence type="inferred from homology"/>
<dbReference type="Proteomes" id="UP001156560">
    <property type="component" value="Chromosome 2"/>
</dbReference>
<dbReference type="InterPro" id="IPR013783">
    <property type="entry name" value="Ig-like_fold"/>
</dbReference>
<organism evidence="9 10">
    <name type="scientific">Vibrio parahaemolyticus</name>
    <dbReference type="NCBI Taxonomy" id="670"/>
    <lineage>
        <taxon>Bacteria</taxon>
        <taxon>Pseudomonadati</taxon>
        <taxon>Pseudomonadota</taxon>
        <taxon>Gammaproteobacteria</taxon>
        <taxon>Vibrionales</taxon>
        <taxon>Vibrionaceae</taxon>
        <taxon>Vibrio</taxon>
    </lineage>
</organism>
<dbReference type="InterPro" id="IPR001829">
    <property type="entry name" value="Pili_assmbl_chaperone_bac"/>
</dbReference>
<reference evidence="9" key="1">
    <citation type="submission" date="2022-12" db="EMBL/GenBank/DDBJ databases">
        <title>Vibrio parahaemolyticus become highly virulent by producing novel Tc toxins.</title>
        <authorList>
            <person name="Yang F."/>
            <person name="You Y."/>
            <person name="Lai Q."/>
            <person name="Xu L."/>
            <person name="Li F."/>
        </authorList>
    </citation>
    <scope>NUCLEOTIDE SEQUENCE</scope>
    <source>
        <strain evidence="9">Vp-HL-202005</strain>
    </source>
</reference>
<evidence type="ECO:0000256" key="1">
    <source>
        <dbReference type="ARBA" id="ARBA00004418"/>
    </source>
</evidence>
<dbReference type="AlphaFoldDB" id="A0AA47L9K4"/>
<evidence type="ECO:0000256" key="5">
    <source>
        <dbReference type="ARBA" id="ARBA00022764"/>
    </source>
</evidence>
<accession>A0AA47L9K4</accession>
<evidence type="ECO:0000256" key="7">
    <source>
        <dbReference type="SAM" id="SignalP"/>
    </source>
</evidence>
<dbReference type="InterPro" id="IPR036316">
    <property type="entry name" value="Pili_assmbl_chap_C_dom_sf"/>
</dbReference>
<dbReference type="Gene3D" id="2.60.40.10">
    <property type="entry name" value="Immunoglobulins"/>
    <property type="match status" value="1"/>
</dbReference>
<comment type="similarity">
    <text evidence="2">Belongs to the periplasmic pilus chaperone family.</text>
</comment>
<evidence type="ECO:0000313" key="9">
    <source>
        <dbReference type="EMBL" id="WAT93371.1"/>
    </source>
</evidence>
<feature type="signal peptide" evidence="7">
    <location>
        <begin position="1"/>
        <end position="19"/>
    </location>
</feature>
<keyword evidence="6" id="KW-0143">Chaperone</keyword>
<dbReference type="GO" id="GO:0071555">
    <property type="term" value="P:cell wall organization"/>
    <property type="evidence" value="ECO:0007669"/>
    <property type="project" value="InterPro"/>
</dbReference>
<feature type="chain" id="PRO_5041339029" evidence="7">
    <location>
        <begin position="20"/>
        <end position="222"/>
    </location>
</feature>
<dbReference type="EMBL" id="CP114195">
    <property type="protein sequence ID" value="WAT93371.1"/>
    <property type="molecule type" value="Genomic_DNA"/>
</dbReference>
<protein>
    <submittedName>
        <fullName evidence="9">Fimbria/pilus periplasmic chaperone</fullName>
    </submittedName>
</protein>
<dbReference type="PANTHER" id="PTHR30251">
    <property type="entry name" value="PILUS ASSEMBLY CHAPERONE"/>
    <property type="match status" value="1"/>
</dbReference>
<keyword evidence="5" id="KW-0574">Periplasm</keyword>
<dbReference type="GO" id="GO:0030288">
    <property type="term" value="C:outer membrane-bounded periplasmic space"/>
    <property type="evidence" value="ECO:0007669"/>
    <property type="project" value="InterPro"/>
</dbReference>
<gene>
    <name evidence="9" type="ORF">O1Q84_20480</name>
</gene>
<dbReference type="RefSeq" id="WP_031428140.1">
    <property type="nucleotide sequence ID" value="NZ_CP034286.1"/>
</dbReference>
<sequence>MRRLFYLVMLMIISTQCYSAVTIDRTRLILVQNQPGEVVLRNNSKVVKNVSILVTDQNEVQRTDKILLTPNFIKMQPGESRVVRLFSLEGNLKEGRLYYLEVQEETDGEQFGLNVILSSRIKVFIRTNSDKIDYDNSVEIGCVNPNKLWIKNLTNSFISINKILYGDVVISDEYSLSEIAPNKTSYFVSSGRCPEQKQLSVEFINEYGGMYKSSMSIKDGMK</sequence>
<evidence type="ECO:0000256" key="2">
    <source>
        <dbReference type="ARBA" id="ARBA00007399"/>
    </source>
</evidence>
<dbReference type="PRINTS" id="PR00969">
    <property type="entry name" value="CHAPERONPILI"/>
</dbReference>
<dbReference type="SUPFAM" id="SSF49354">
    <property type="entry name" value="PapD-like"/>
    <property type="match status" value="1"/>
</dbReference>
<feature type="domain" description="Pili assembly chaperone N-terminal" evidence="8">
    <location>
        <begin position="21"/>
        <end position="126"/>
    </location>
</feature>
<keyword evidence="3" id="KW-1029">Fimbrium biogenesis</keyword>
<evidence type="ECO:0000313" key="10">
    <source>
        <dbReference type="Proteomes" id="UP001156560"/>
    </source>
</evidence>
<dbReference type="PANTHER" id="PTHR30251:SF5">
    <property type="entry name" value="FIMBRIAL CHAPARONE PROTEIN"/>
    <property type="match status" value="1"/>
</dbReference>
<comment type="subcellular location">
    <subcellularLocation>
        <location evidence="1">Periplasm</location>
    </subcellularLocation>
</comment>
<dbReference type="InterPro" id="IPR016147">
    <property type="entry name" value="Pili_assmbl_chaperone_N"/>
</dbReference>
<dbReference type="InterPro" id="IPR050643">
    <property type="entry name" value="Periplasmic_pilus_chap"/>
</dbReference>
<dbReference type="InterPro" id="IPR008962">
    <property type="entry name" value="PapD-like_sf"/>
</dbReference>
<evidence type="ECO:0000256" key="3">
    <source>
        <dbReference type="ARBA" id="ARBA00022558"/>
    </source>
</evidence>
<evidence type="ECO:0000256" key="4">
    <source>
        <dbReference type="ARBA" id="ARBA00022729"/>
    </source>
</evidence>
<keyword evidence="4 7" id="KW-0732">Signal</keyword>
<name>A0AA47L9K4_VIBPH</name>
<dbReference type="SUPFAM" id="SSF49584">
    <property type="entry name" value="Periplasmic chaperone C-domain"/>
    <property type="match status" value="1"/>
</dbReference>